<evidence type="ECO:0000256" key="1">
    <source>
        <dbReference type="ARBA" id="ARBA00004571"/>
    </source>
</evidence>
<organism evidence="15 16">
    <name type="scientific">Marinicella sediminis</name>
    <dbReference type="NCBI Taxonomy" id="1792834"/>
    <lineage>
        <taxon>Bacteria</taxon>
        <taxon>Pseudomonadati</taxon>
        <taxon>Pseudomonadota</taxon>
        <taxon>Gammaproteobacteria</taxon>
        <taxon>Lysobacterales</taxon>
        <taxon>Marinicellaceae</taxon>
        <taxon>Marinicella</taxon>
    </lineage>
</organism>
<evidence type="ECO:0000313" key="15">
    <source>
        <dbReference type="EMBL" id="MFC3195884.1"/>
    </source>
</evidence>
<dbReference type="InterPro" id="IPR037066">
    <property type="entry name" value="Plug_dom_sf"/>
</dbReference>
<dbReference type="InterPro" id="IPR039426">
    <property type="entry name" value="TonB-dep_rcpt-like"/>
</dbReference>
<accession>A0ABV7JG71</accession>
<evidence type="ECO:0000256" key="9">
    <source>
        <dbReference type="ARBA" id="ARBA00023170"/>
    </source>
</evidence>
<keyword evidence="5 11" id="KW-0812">Transmembrane</keyword>
<dbReference type="InterPro" id="IPR000531">
    <property type="entry name" value="Beta-barrel_TonB"/>
</dbReference>
<keyword evidence="7 12" id="KW-0798">TonB box</keyword>
<evidence type="ECO:0000259" key="13">
    <source>
        <dbReference type="Pfam" id="PF00593"/>
    </source>
</evidence>
<dbReference type="RefSeq" id="WP_077412768.1">
    <property type="nucleotide sequence ID" value="NZ_JBHRTS010000011.1"/>
</dbReference>
<dbReference type="SUPFAM" id="SSF56935">
    <property type="entry name" value="Porins"/>
    <property type="match status" value="1"/>
</dbReference>
<comment type="caution">
    <text evidence="15">The sequence shown here is derived from an EMBL/GenBank/DDBJ whole genome shotgun (WGS) entry which is preliminary data.</text>
</comment>
<dbReference type="Proteomes" id="UP001595533">
    <property type="component" value="Unassembled WGS sequence"/>
</dbReference>
<feature type="domain" description="TonB-dependent receptor-like beta-barrel" evidence="13">
    <location>
        <begin position="228"/>
        <end position="643"/>
    </location>
</feature>
<evidence type="ECO:0000259" key="14">
    <source>
        <dbReference type="Pfam" id="PF07715"/>
    </source>
</evidence>
<dbReference type="PANTHER" id="PTHR30069">
    <property type="entry name" value="TONB-DEPENDENT OUTER MEMBRANE RECEPTOR"/>
    <property type="match status" value="1"/>
</dbReference>
<keyword evidence="10 11" id="KW-0998">Cell outer membrane</keyword>
<evidence type="ECO:0000256" key="11">
    <source>
        <dbReference type="PROSITE-ProRule" id="PRU01360"/>
    </source>
</evidence>
<reference evidence="16" key="1">
    <citation type="journal article" date="2019" name="Int. J. Syst. Evol. Microbiol.">
        <title>The Global Catalogue of Microorganisms (GCM) 10K type strain sequencing project: providing services to taxonomists for standard genome sequencing and annotation.</title>
        <authorList>
            <consortium name="The Broad Institute Genomics Platform"/>
            <consortium name="The Broad Institute Genome Sequencing Center for Infectious Disease"/>
            <person name="Wu L."/>
            <person name="Ma J."/>
        </authorList>
    </citation>
    <scope>NUCLEOTIDE SEQUENCE [LARGE SCALE GENOMIC DNA]</scope>
    <source>
        <strain evidence="16">KCTC 42953</strain>
    </source>
</reference>
<name>A0ABV7JG71_9GAMM</name>
<evidence type="ECO:0000256" key="5">
    <source>
        <dbReference type="ARBA" id="ARBA00022692"/>
    </source>
</evidence>
<gene>
    <name evidence="15" type="ORF">ACFODZ_16640</name>
</gene>
<proteinExistence type="inferred from homology"/>
<dbReference type="InterPro" id="IPR012910">
    <property type="entry name" value="Plug_dom"/>
</dbReference>
<evidence type="ECO:0000256" key="10">
    <source>
        <dbReference type="ARBA" id="ARBA00023237"/>
    </source>
</evidence>
<evidence type="ECO:0000256" key="8">
    <source>
        <dbReference type="ARBA" id="ARBA00023136"/>
    </source>
</evidence>
<evidence type="ECO:0000256" key="6">
    <source>
        <dbReference type="ARBA" id="ARBA00022729"/>
    </source>
</evidence>
<feature type="domain" description="TonB-dependent receptor plug" evidence="14">
    <location>
        <begin position="67"/>
        <end position="166"/>
    </location>
</feature>
<keyword evidence="4 11" id="KW-1134">Transmembrane beta strand</keyword>
<evidence type="ECO:0000256" key="3">
    <source>
        <dbReference type="ARBA" id="ARBA00022448"/>
    </source>
</evidence>
<dbReference type="PROSITE" id="PS52016">
    <property type="entry name" value="TONB_DEPENDENT_REC_3"/>
    <property type="match status" value="1"/>
</dbReference>
<dbReference type="Pfam" id="PF00593">
    <property type="entry name" value="TonB_dep_Rec_b-barrel"/>
    <property type="match status" value="1"/>
</dbReference>
<protein>
    <submittedName>
        <fullName evidence="15">TonB-dependent receptor family protein</fullName>
    </submittedName>
</protein>
<dbReference type="InterPro" id="IPR036942">
    <property type="entry name" value="Beta-barrel_TonB_sf"/>
</dbReference>
<evidence type="ECO:0000256" key="7">
    <source>
        <dbReference type="ARBA" id="ARBA00023077"/>
    </source>
</evidence>
<keyword evidence="8 11" id="KW-0472">Membrane</keyword>
<dbReference type="PANTHER" id="PTHR30069:SF29">
    <property type="entry name" value="HEMOGLOBIN AND HEMOGLOBIN-HAPTOGLOBIN-BINDING PROTEIN 1-RELATED"/>
    <property type="match status" value="1"/>
</dbReference>
<dbReference type="EMBL" id="JBHRTS010000011">
    <property type="protein sequence ID" value="MFC3195884.1"/>
    <property type="molecule type" value="Genomic_DNA"/>
</dbReference>
<evidence type="ECO:0000256" key="4">
    <source>
        <dbReference type="ARBA" id="ARBA00022452"/>
    </source>
</evidence>
<dbReference type="Gene3D" id="2.170.130.10">
    <property type="entry name" value="TonB-dependent receptor, plug domain"/>
    <property type="match status" value="1"/>
</dbReference>
<dbReference type="Pfam" id="PF07715">
    <property type="entry name" value="Plug"/>
    <property type="match status" value="1"/>
</dbReference>
<comment type="subcellular location">
    <subcellularLocation>
        <location evidence="1 11">Cell outer membrane</location>
        <topology evidence="1 11">Multi-pass membrane protein</topology>
    </subcellularLocation>
</comment>
<keyword evidence="9 15" id="KW-0675">Receptor</keyword>
<evidence type="ECO:0000313" key="16">
    <source>
        <dbReference type="Proteomes" id="UP001595533"/>
    </source>
</evidence>
<dbReference type="Gene3D" id="2.40.170.20">
    <property type="entry name" value="TonB-dependent receptor, beta-barrel domain"/>
    <property type="match status" value="1"/>
</dbReference>
<comment type="similarity">
    <text evidence="2">Belongs to the TonB-dependent receptor family. Hemoglobin/haptoglobin binding protein subfamily.</text>
</comment>
<keyword evidence="6" id="KW-0732">Signal</keyword>
<keyword evidence="16" id="KW-1185">Reference proteome</keyword>
<evidence type="ECO:0000256" key="12">
    <source>
        <dbReference type="RuleBase" id="RU003357"/>
    </source>
</evidence>
<keyword evidence="3 11" id="KW-0813">Transport</keyword>
<sequence length="682" mass="77822">MTHNTAVLIIAMISTVGHAQPEDTDEDQTTDEQPIMVVSEDQDLIPEPLQQKAAEVRRWSGSSHMTTDSEWLQQRAINVKDLLDEVPGVYVQQRNGAESARLSIRGSGLGRQFQGGGLLLLQDGVPLNTADGSFDFQAIDPLLTDFVTSFRGANGMALGGSTLGGVINFGTTLPNPTDPTELQLSYGAYSTRQLMLSMSDIFSESLDDAFRLRLSHFNQTGFREQNEQRSNRLDLQYLHNTETDAQHRFSLFHLNSHAALPSSLSKALLFEDPRQSRGFNINGNFHRDLTLTRLAWQHERQWHNETQLNAMVYFSARRLDNPVFTYINRDSDDAGIRFDWQHNNHQLSLFSQWGNQDERRRENEGGLPGAERLYREQQAQTHTLFYQYSTTWLRPELTLQLGLQGSYASRNIDERFPESIGIDRNYHQFNPRFGLLFQPTANIQWYTNLSRSFEPPSFAELNNGNQPGVNIPVKAQTADTFELGSRGFSGRFNWDLSVYYSQLQDEFIRFRFPDGATRTTNADDSVHWGLEAYLNWQLTEDLLANSDQLSLKTLYLYNRFRLNDDPTFGNNRIPGIPEHYLLSQLVYQHPTGWTITPHIEWVPTAWYVDLANSFRADRYLLTGLSIAYTTPGGFEFFIDAKNLADRSYITTTLPIPDAGGTDGNFFYSGEGRAYYSGFRWSF</sequence>
<evidence type="ECO:0000256" key="2">
    <source>
        <dbReference type="ARBA" id="ARBA00008143"/>
    </source>
</evidence>